<keyword evidence="1 3" id="KW-0547">Nucleotide-binding</keyword>
<protein>
    <submittedName>
        <fullName evidence="6">TKL protein kinase</fullName>
    </submittedName>
</protein>
<dbReference type="InterPro" id="IPR008271">
    <property type="entry name" value="Ser/Thr_kinase_AS"/>
</dbReference>
<dbReference type="STRING" id="695850.A0A067BNY5"/>
<keyword evidence="6" id="KW-0418">Kinase</keyword>
<evidence type="ECO:0000256" key="1">
    <source>
        <dbReference type="ARBA" id="ARBA00022741"/>
    </source>
</evidence>
<dbReference type="SMART" id="SM00220">
    <property type="entry name" value="S_TKc"/>
    <property type="match status" value="1"/>
</dbReference>
<dbReference type="PROSITE" id="PS50011">
    <property type="entry name" value="PROTEIN_KINASE_DOM"/>
    <property type="match status" value="1"/>
</dbReference>
<feature type="domain" description="Protein kinase" evidence="5">
    <location>
        <begin position="1"/>
        <end position="238"/>
    </location>
</feature>
<organism evidence="6 7">
    <name type="scientific">Saprolegnia parasitica (strain CBS 223.65)</name>
    <dbReference type="NCBI Taxonomy" id="695850"/>
    <lineage>
        <taxon>Eukaryota</taxon>
        <taxon>Sar</taxon>
        <taxon>Stramenopiles</taxon>
        <taxon>Oomycota</taxon>
        <taxon>Saprolegniomycetes</taxon>
        <taxon>Saprolegniales</taxon>
        <taxon>Saprolegniaceae</taxon>
        <taxon>Saprolegnia</taxon>
    </lineage>
</organism>
<accession>A0A067BNY5</accession>
<dbReference type="PROSITE" id="PS00108">
    <property type="entry name" value="PROTEIN_KINASE_ST"/>
    <property type="match status" value="1"/>
</dbReference>
<keyword evidence="7" id="KW-1185">Reference proteome</keyword>
<dbReference type="KEGG" id="spar:SPRG_14517"/>
<dbReference type="Gene3D" id="3.30.200.20">
    <property type="entry name" value="Phosphorylase Kinase, domain 1"/>
    <property type="match status" value="1"/>
</dbReference>
<reference evidence="6 7" key="1">
    <citation type="journal article" date="2013" name="PLoS Genet.">
        <title>Distinctive expansion of potential virulence genes in the genome of the oomycete fish pathogen Saprolegnia parasitica.</title>
        <authorList>
            <person name="Jiang R.H."/>
            <person name="de Bruijn I."/>
            <person name="Haas B.J."/>
            <person name="Belmonte R."/>
            <person name="Lobach L."/>
            <person name="Christie J."/>
            <person name="van den Ackerveken G."/>
            <person name="Bottin A."/>
            <person name="Bulone V."/>
            <person name="Diaz-Moreno S.M."/>
            <person name="Dumas B."/>
            <person name="Fan L."/>
            <person name="Gaulin E."/>
            <person name="Govers F."/>
            <person name="Grenville-Briggs L.J."/>
            <person name="Horner N.R."/>
            <person name="Levin J.Z."/>
            <person name="Mammella M."/>
            <person name="Meijer H.J."/>
            <person name="Morris P."/>
            <person name="Nusbaum C."/>
            <person name="Oome S."/>
            <person name="Phillips A.J."/>
            <person name="van Rooyen D."/>
            <person name="Rzeszutek E."/>
            <person name="Saraiva M."/>
            <person name="Secombes C.J."/>
            <person name="Seidl M.F."/>
            <person name="Snel B."/>
            <person name="Stassen J.H."/>
            <person name="Sykes S."/>
            <person name="Tripathy S."/>
            <person name="van den Berg H."/>
            <person name="Vega-Arreguin J.C."/>
            <person name="Wawra S."/>
            <person name="Young S.K."/>
            <person name="Zeng Q."/>
            <person name="Dieguez-Uribeondo J."/>
            <person name="Russ C."/>
            <person name="Tyler B.M."/>
            <person name="van West P."/>
        </authorList>
    </citation>
    <scope>NUCLEOTIDE SEQUENCE [LARGE SCALE GENOMIC DNA]</scope>
    <source>
        <strain evidence="6 7">CBS 223.65</strain>
    </source>
</reference>
<dbReference type="GeneID" id="24136317"/>
<keyword evidence="6" id="KW-0808">Transferase</keyword>
<dbReference type="OrthoDB" id="10261027at2759"/>
<dbReference type="GO" id="GO:0004674">
    <property type="term" value="F:protein serine/threonine kinase activity"/>
    <property type="evidence" value="ECO:0007669"/>
    <property type="project" value="UniProtKB-KW"/>
</dbReference>
<dbReference type="PROSITE" id="PS00107">
    <property type="entry name" value="PROTEIN_KINASE_ATP"/>
    <property type="match status" value="1"/>
</dbReference>
<evidence type="ECO:0000313" key="7">
    <source>
        <dbReference type="Proteomes" id="UP000030745"/>
    </source>
</evidence>
<dbReference type="Proteomes" id="UP000030745">
    <property type="component" value="Unassembled WGS sequence"/>
</dbReference>
<dbReference type="VEuPathDB" id="FungiDB:SPRG_14517"/>
<sequence>MTTTELGMGGSGVVLLGSYCGQNVAVKRFRNAKYCSSFEVEADALVACPSPFLVRLVAIAGRHSDTPALLFEYMDGGSLRTHLEKKRMNERTPVHVTNLHVAWVIANALRDLHAKKLVHRDIKSGNILLSSSGEVKLADLGLARLEAASMTEAPVYGCPADIYSFGVLLTELATGQLPYFNQDVQDPIAFTRGVVNGTLRPTLTTECEPWLRQLAERCLHADPKARPTAASIVEMLSVEMAAAPPPGMSTYLHAVATDDVDTVAQLLTHRVPLDWKLPVVATLITTV</sequence>
<feature type="binding site" evidence="3">
    <location>
        <position position="27"/>
    </location>
    <ligand>
        <name>ATP</name>
        <dbReference type="ChEBI" id="CHEBI:30616"/>
    </ligand>
</feature>
<dbReference type="PANTHER" id="PTHR44329">
    <property type="entry name" value="SERINE/THREONINE-PROTEIN KINASE TNNI3K-RELATED"/>
    <property type="match status" value="1"/>
</dbReference>
<evidence type="ECO:0000256" key="3">
    <source>
        <dbReference type="PROSITE-ProRule" id="PRU10141"/>
    </source>
</evidence>
<dbReference type="Gene3D" id="1.10.510.10">
    <property type="entry name" value="Transferase(Phosphotransferase) domain 1"/>
    <property type="match status" value="2"/>
</dbReference>
<dbReference type="Pfam" id="PF00069">
    <property type="entry name" value="Pkinase"/>
    <property type="match status" value="1"/>
</dbReference>
<dbReference type="PANTHER" id="PTHR44329:SF298">
    <property type="entry name" value="MIXED LINEAGE KINASE DOMAIN-LIKE PROTEIN"/>
    <property type="match status" value="1"/>
</dbReference>
<evidence type="ECO:0000256" key="2">
    <source>
        <dbReference type="ARBA" id="ARBA00022840"/>
    </source>
</evidence>
<evidence type="ECO:0000313" key="6">
    <source>
        <dbReference type="EMBL" id="KDO20169.1"/>
    </source>
</evidence>
<proteinExistence type="inferred from homology"/>
<dbReference type="InterPro" id="IPR011009">
    <property type="entry name" value="Kinase-like_dom_sf"/>
</dbReference>
<dbReference type="AlphaFoldDB" id="A0A067BNY5"/>
<gene>
    <name evidence="6" type="ORF">SPRG_14517</name>
</gene>
<evidence type="ECO:0000259" key="5">
    <source>
        <dbReference type="PROSITE" id="PS50011"/>
    </source>
</evidence>
<dbReference type="EMBL" id="KK583321">
    <property type="protein sequence ID" value="KDO20169.1"/>
    <property type="molecule type" value="Genomic_DNA"/>
</dbReference>
<evidence type="ECO:0000256" key="4">
    <source>
        <dbReference type="RuleBase" id="RU000304"/>
    </source>
</evidence>
<dbReference type="GO" id="GO:0005524">
    <property type="term" value="F:ATP binding"/>
    <property type="evidence" value="ECO:0007669"/>
    <property type="project" value="UniProtKB-UniRule"/>
</dbReference>
<dbReference type="RefSeq" id="XP_012209118.1">
    <property type="nucleotide sequence ID" value="XM_012353728.1"/>
</dbReference>
<dbReference type="SUPFAM" id="SSF56112">
    <property type="entry name" value="Protein kinase-like (PK-like)"/>
    <property type="match status" value="1"/>
</dbReference>
<comment type="similarity">
    <text evidence="4">Belongs to the protein kinase superfamily.</text>
</comment>
<name>A0A067BNY5_SAPPC</name>
<keyword evidence="4" id="KW-0723">Serine/threonine-protein kinase</keyword>
<dbReference type="InterPro" id="IPR017441">
    <property type="entry name" value="Protein_kinase_ATP_BS"/>
</dbReference>
<keyword evidence="2 3" id="KW-0067">ATP-binding</keyword>
<dbReference type="InterPro" id="IPR051681">
    <property type="entry name" value="Ser/Thr_Kinases-Pseudokinases"/>
</dbReference>
<dbReference type="InterPro" id="IPR000719">
    <property type="entry name" value="Prot_kinase_dom"/>
</dbReference>